<accession>A0A8X8LE44</accession>
<dbReference type="PANTHER" id="PTHR40455:SF1">
    <property type="entry name" value="ANTITOXIN HIGA"/>
    <property type="match status" value="1"/>
</dbReference>
<dbReference type="InterPro" id="IPR010982">
    <property type="entry name" value="Lambda_DNA-bd_dom_sf"/>
</dbReference>
<dbReference type="InterPro" id="IPR039060">
    <property type="entry name" value="Antitox_HigA"/>
</dbReference>
<dbReference type="RefSeq" id="WP_092724067.1">
    <property type="nucleotide sequence ID" value="NZ_FNNO01000009.1"/>
</dbReference>
<evidence type="ECO:0000313" key="3">
    <source>
        <dbReference type="Proteomes" id="UP000198711"/>
    </source>
</evidence>
<dbReference type="GO" id="GO:0006355">
    <property type="term" value="P:regulation of DNA-templated transcription"/>
    <property type="evidence" value="ECO:0007669"/>
    <property type="project" value="InterPro"/>
</dbReference>
<dbReference type="Pfam" id="PF01381">
    <property type="entry name" value="HTH_3"/>
    <property type="match status" value="1"/>
</dbReference>
<dbReference type="EMBL" id="FNNO01000009">
    <property type="protein sequence ID" value="SDX11027.1"/>
    <property type="molecule type" value="Genomic_DNA"/>
</dbReference>
<dbReference type="InterPro" id="IPR001387">
    <property type="entry name" value="Cro/C1-type_HTH"/>
</dbReference>
<dbReference type="CDD" id="cd00093">
    <property type="entry name" value="HTH_XRE"/>
    <property type="match status" value="1"/>
</dbReference>
<protein>
    <submittedName>
        <fullName evidence="2">HTH-type transcriptional regulator / antitoxin HigA</fullName>
    </submittedName>
</protein>
<keyword evidence="3" id="KW-1185">Reference proteome</keyword>
<dbReference type="PROSITE" id="PS50943">
    <property type="entry name" value="HTH_CROC1"/>
    <property type="match status" value="1"/>
</dbReference>
<dbReference type="PANTHER" id="PTHR40455">
    <property type="entry name" value="ANTITOXIN HIGA"/>
    <property type="match status" value="1"/>
</dbReference>
<name>A0A8X8LE44_9BACT</name>
<dbReference type="AlphaFoldDB" id="A0A8X8LE44"/>
<feature type="domain" description="HTH cro/C1-type" evidence="1">
    <location>
        <begin position="61"/>
        <end position="114"/>
    </location>
</feature>
<dbReference type="SMART" id="SM00530">
    <property type="entry name" value="HTH_XRE"/>
    <property type="match status" value="1"/>
</dbReference>
<proteinExistence type="predicted"/>
<organism evidence="2 3">
    <name type="scientific">Hydrobacter penzbergensis</name>
    <dbReference type="NCBI Taxonomy" id="1235997"/>
    <lineage>
        <taxon>Bacteria</taxon>
        <taxon>Pseudomonadati</taxon>
        <taxon>Bacteroidota</taxon>
        <taxon>Chitinophagia</taxon>
        <taxon>Chitinophagales</taxon>
        <taxon>Chitinophagaceae</taxon>
        <taxon>Hydrobacter</taxon>
    </lineage>
</organism>
<dbReference type="Gene3D" id="1.10.260.40">
    <property type="entry name" value="lambda repressor-like DNA-binding domains"/>
    <property type="match status" value="1"/>
</dbReference>
<evidence type="ECO:0000313" key="2">
    <source>
        <dbReference type="EMBL" id="SDX11027.1"/>
    </source>
</evidence>
<dbReference type="Proteomes" id="UP000198711">
    <property type="component" value="Unassembled WGS sequence"/>
</dbReference>
<evidence type="ECO:0000259" key="1">
    <source>
        <dbReference type="PROSITE" id="PS50943"/>
    </source>
</evidence>
<sequence length="118" mass="13691">MTFKIIRSKRDYTTALERFEQIFQAKAGTPESDEADVLALLIKSYEDTHYPIEIPDPLAAIQYRMEQQGLSKQELASILGYKSRVTDLFNGHRKLNLSMIRKLHAHLNISYDTLVKEY</sequence>
<gene>
    <name evidence="2" type="ORF">SAMN05444410_10968</name>
</gene>
<comment type="caution">
    <text evidence="2">The sequence shown here is derived from an EMBL/GenBank/DDBJ whole genome shotgun (WGS) entry which is preliminary data.</text>
</comment>
<dbReference type="GO" id="GO:0001046">
    <property type="term" value="F:core promoter sequence-specific DNA binding"/>
    <property type="evidence" value="ECO:0007669"/>
    <property type="project" value="TreeGrafter"/>
</dbReference>
<reference evidence="2 3" key="1">
    <citation type="submission" date="2016-10" db="EMBL/GenBank/DDBJ databases">
        <authorList>
            <person name="Varghese N."/>
            <person name="Submissions S."/>
        </authorList>
    </citation>
    <scope>NUCLEOTIDE SEQUENCE [LARGE SCALE GENOMIC DNA]</scope>
    <source>
        <strain evidence="2 3">DSM 25353</strain>
    </source>
</reference>
<dbReference type="SUPFAM" id="SSF47413">
    <property type="entry name" value="lambda repressor-like DNA-binding domains"/>
    <property type="match status" value="1"/>
</dbReference>